<dbReference type="EMBL" id="JAJEQC010000011">
    <property type="protein sequence ID" value="MCC2137538.1"/>
    <property type="molecule type" value="Genomic_DNA"/>
</dbReference>
<gene>
    <name evidence="1" type="ORF">LKD31_10995</name>
</gene>
<reference evidence="1" key="1">
    <citation type="submission" date="2021-10" db="EMBL/GenBank/DDBJ databases">
        <title>Anaerobic single-cell dispensing facilitates the cultivation of human gut bacteria.</title>
        <authorList>
            <person name="Afrizal A."/>
        </authorList>
    </citation>
    <scope>NUCLEOTIDE SEQUENCE</scope>
    <source>
        <strain evidence="1">CLA-AA-H250</strain>
    </source>
</reference>
<evidence type="ECO:0000313" key="2">
    <source>
        <dbReference type="Proteomes" id="UP001199424"/>
    </source>
</evidence>
<evidence type="ECO:0000313" key="1">
    <source>
        <dbReference type="EMBL" id="MCC2137538.1"/>
    </source>
</evidence>
<dbReference type="Proteomes" id="UP001199424">
    <property type="component" value="Unassembled WGS sequence"/>
</dbReference>
<protein>
    <submittedName>
        <fullName evidence="1">L-2-amino-thiazoline-4-carboxylic acid hydrolase</fullName>
    </submittedName>
</protein>
<comment type="caution">
    <text evidence="1">The sequence shown here is derived from an EMBL/GenBank/DDBJ whole genome shotgun (WGS) entry which is preliminary data.</text>
</comment>
<dbReference type="GO" id="GO:0016787">
    <property type="term" value="F:hydrolase activity"/>
    <property type="evidence" value="ECO:0007669"/>
    <property type="project" value="UniProtKB-KW"/>
</dbReference>
<keyword evidence="2" id="KW-1185">Reference proteome</keyword>
<dbReference type="RefSeq" id="WP_308449759.1">
    <property type="nucleotide sequence ID" value="NZ_JAJEQC010000011.1"/>
</dbReference>
<keyword evidence="1" id="KW-0378">Hydrolase</keyword>
<accession>A0AAE3DI52</accession>
<name>A0AAE3DI52_9FIRM</name>
<dbReference type="InterPro" id="IPR026002">
    <property type="entry name" value="ATC_hydrolase-like"/>
</dbReference>
<dbReference type="Pfam" id="PF14196">
    <property type="entry name" value="ATC_hydrolase"/>
    <property type="match status" value="1"/>
</dbReference>
<dbReference type="AlphaFoldDB" id="A0AAE3DI52"/>
<sequence>MTYFGMSFGMWTMFAGSFQKQLTVVFGYDVDTAKTITKKAKPKYREIISELPEFEKGDRFKMNIVNCAMIGAFVLSMPERPDVEWLTEYYAKSMMTKPMKWFCQMSGKSKFTEKDIAGMKATAALRAADRNPYSWNMEFYEYPDGSGYEGRFTKCGICVLMKKLGLYDLTPALCRLDYTMSEAGGVTDFVRQYTLASGGPYCDCGYKKKGFMKAGTEAGR</sequence>
<organism evidence="1 2">
    <name type="scientific">Hominenteromicrobium mulieris</name>
    <dbReference type="NCBI Taxonomy" id="2885357"/>
    <lineage>
        <taxon>Bacteria</taxon>
        <taxon>Bacillati</taxon>
        <taxon>Bacillota</taxon>
        <taxon>Clostridia</taxon>
        <taxon>Eubacteriales</taxon>
        <taxon>Oscillospiraceae</taxon>
        <taxon>Hominenteromicrobium</taxon>
    </lineage>
</organism>
<proteinExistence type="predicted"/>